<keyword evidence="1" id="KW-1133">Transmembrane helix</keyword>
<evidence type="ECO:0000259" key="2">
    <source>
        <dbReference type="PROSITE" id="PS50943"/>
    </source>
</evidence>
<dbReference type="PROSITE" id="PS50943">
    <property type="entry name" value="HTH_CROC1"/>
    <property type="match status" value="1"/>
</dbReference>
<dbReference type="Proteomes" id="UP000286934">
    <property type="component" value="Unassembled WGS sequence"/>
</dbReference>
<dbReference type="RefSeq" id="WP_126808628.1">
    <property type="nucleotide sequence ID" value="NZ_PIPP01000006.1"/>
</dbReference>
<organism evidence="3 4">
    <name type="scientific">Aliidiomarina shirensis</name>
    <dbReference type="NCBI Taxonomy" id="1048642"/>
    <lineage>
        <taxon>Bacteria</taxon>
        <taxon>Pseudomonadati</taxon>
        <taxon>Pseudomonadota</taxon>
        <taxon>Gammaproteobacteria</taxon>
        <taxon>Alteromonadales</taxon>
        <taxon>Idiomarinaceae</taxon>
        <taxon>Aliidiomarina</taxon>
    </lineage>
</organism>
<protein>
    <submittedName>
        <fullName evidence="3">XRE family transcriptional regulator</fullName>
    </submittedName>
</protein>
<accession>A0A432WNU2</accession>
<dbReference type="GO" id="GO:0003677">
    <property type="term" value="F:DNA binding"/>
    <property type="evidence" value="ECO:0007669"/>
    <property type="project" value="InterPro"/>
</dbReference>
<comment type="caution">
    <text evidence="3">The sequence shown here is derived from an EMBL/GenBank/DDBJ whole genome shotgun (WGS) entry which is preliminary data.</text>
</comment>
<evidence type="ECO:0000256" key="1">
    <source>
        <dbReference type="SAM" id="Phobius"/>
    </source>
</evidence>
<keyword evidence="1" id="KW-0472">Membrane</keyword>
<dbReference type="CDD" id="cd00093">
    <property type="entry name" value="HTH_XRE"/>
    <property type="match status" value="1"/>
</dbReference>
<keyword evidence="1" id="KW-0812">Transmembrane</keyword>
<name>A0A432WNU2_9GAMM</name>
<dbReference type="AlphaFoldDB" id="A0A432WNU2"/>
<dbReference type="InterPro" id="IPR001387">
    <property type="entry name" value="Cro/C1-type_HTH"/>
</dbReference>
<reference evidence="4" key="1">
    <citation type="journal article" date="2018" name="Front. Microbiol.">
        <title>Genome-Based Analysis Reveals the Taxonomy and Diversity of the Family Idiomarinaceae.</title>
        <authorList>
            <person name="Liu Y."/>
            <person name="Lai Q."/>
            <person name="Shao Z."/>
        </authorList>
    </citation>
    <scope>NUCLEOTIDE SEQUENCE [LARGE SCALE GENOMIC DNA]</scope>
    <source>
        <strain evidence="4">AIS</strain>
    </source>
</reference>
<dbReference type="SMART" id="SM00530">
    <property type="entry name" value="HTH_XRE"/>
    <property type="match status" value="1"/>
</dbReference>
<dbReference type="SUPFAM" id="SSF47413">
    <property type="entry name" value="lambda repressor-like DNA-binding domains"/>
    <property type="match status" value="1"/>
</dbReference>
<dbReference type="Gene3D" id="1.10.260.40">
    <property type="entry name" value="lambda repressor-like DNA-binding domains"/>
    <property type="match status" value="1"/>
</dbReference>
<keyword evidence="4" id="KW-1185">Reference proteome</keyword>
<sequence>MIIDASKIREARHAKGWTQQQLGDVSMLSLRTIQRIESQGQGSLETCNALCAVLELQRADILVQTSAKQAGPRAISLRVLFITLLAGFTGGVVFTLLLTYFA</sequence>
<feature type="transmembrane region" description="Helical" evidence="1">
    <location>
        <begin position="79"/>
        <end position="101"/>
    </location>
</feature>
<proteinExistence type="predicted"/>
<evidence type="ECO:0000313" key="3">
    <source>
        <dbReference type="EMBL" id="RUO35472.1"/>
    </source>
</evidence>
<feature type="domain" description="HTH cro/C1-type" evidence="2">
    <location>
        <begin position="8"/>
        <end position="62"/>
    </location>
</feature>
<dbReference type="EMBL" id="PIPP01000006">
    <property type="protein sequence ID" value="RUO35472.1"/>
    <property type="molecule type" value="Genomic_DNA"/>
</dbReference>
<gene>
    <name evidence="3" type="ORF">CWE13_11115</name>
</gene>
<dbReference type="InterPro" id="IPR010982">
    <property type="entry name" value="Lambda_DNA-bd_dom_sf"/>
</dbReference>
<evidence type="ECO:0000313" key="4">
    <source>
        <dbReference type="Proteomes" id="UP000286934"/>
    </source>
</evidence>
<dbReference type="Pfam" id="PF01381">
    <property type="entry name" value="HTH_3"/>
    <property type="match status" value="1"/>
</dbReference>
<dbReference type="OrthoDB" id="21915at2"/>